<keyword evidence="2 4" id="KW-0863">Zinc-finger</keyword>
<dbReference type="InterPro" id="IPR006572">
    <property type="entry name" value="Znf_DBF"/>
</dbReference>
<dbReference type="AlphaFoldDB" id="A0AAN8M740"/>
<feature type="compositionally biased region" description="Basic residues" evidence="5">
    <location>
        <begin position="228"/>
        <end position="241"/>
    </location>
</feature>
<dbReference type="EMBL" id="JAGTTL010000003">
    <property type="protein sequence ID" value="KAK6325573.1"/>
    <property type="molecule type" value="Genomic_DNA"/>
</dbReference>
<accession>A0AAN8M740</accession>
<feature type="region of interest" description="Disordered" evidence="5">
    <location>
        <begin position="162"/>
        <end position="328"/>
    </location>
</feature>
<feature type="compositionally biased region" description="Basic and acidic residues" evidence="5">
    <location>
        <begin position="21"/>
        <end position="33"/>
    </location>
</feature>
<evidence type="ECO:0000313" key="8">
    <source>
        <dbReference type="Proteomes" id="UP001356427"/>
    </source>
</evidence>
<feature type="region of interest" description="Disordered" evidence="5">
    <location>
        <begin position="726"/>
        <end position="988"/>
    </location>
</feature>
<dbReference type="InterPro" id="IPR038890">
    <property type="entry name" value="ZDBF2"/>
</dbReference>
<dbReference type="GO" id="GO:0003676">
    <property type="term" value="F:nucleic acid binding"/>
    <property type="evidence" value="ECO:0007669"/>
    <property type="project" value="InterPro"/>
</dbReference>
<keyword evidence="8" id="KW-1185">Reference proteome</keyword>
<dbReference type="PANTHER" id="PTHR21639:SF5">
    <property type="entry name" value="DBF4-TYPE ZINC FINGER-CONTAINING PROTEIN 2"/>
    <property type="match status" value="1"/>
</dbReference>
<evidence type="ECO:0000256" key="5">
    <source>
        <dbReference type="SAM" id="MobiDB-lite"/>
    </source>
</evidence>
<sequence length="988" mass="108974">MPADEQSAPSAQDAELGQTDPQKKVDTVSRGEREEEQPGPSRVPPPRQGYCSCCQILYNNVEQHILSPRHREVVRSARTHVPSGSLMERFLSDVIQHHPHLYNDPCPTHDDLPSLSSPLVPREELLDLCASDDDGASLGTREHMPSSDDCSCQLLYVQEADVASETRTSQPEEGRGGNAGSERLTPTAPDQDTRPSSGEGTHSHTPSPDHLPTHSTRPCSQKQTPPPLHRKAHRKTNRRRERGSNSSYSSIHPPRSPASPQLCATPMDQRDQKTPENQPPSKPRDRTPDPKPRTVNTGWAAWAGVPPWRRRETQKEQAFSSDHSDPEGDTIEEVIQRYCYGRSPTQHHQRDLNIWTVGERGGTGGERGEPGGDMDSFHLSLPGSLGVGLESEDSEDWDTPVQVAIGRGQERRKDTPVVVGLKQGGGEREGRDLACLMEVQVNMEDQMYTSQLDSALNPETRTVGERGETGMGETEGEMELKVEEILPALPHIPVSFLGKTWTQVLLEDEQKVENMVREFRKGRFLCYFESESLARYGKRSSSDKGRGQKEGMEDRGWVPLGDHDNDDDPECHKSGREVLRRRKVSRSYRLASRCQVVKVSHGTQTTATVIPTIRQRTLDQTGTSPDILTLPCQDPSVDQKTPEIKTRLCSLRLPASYSRIMTPLQPKTTLVYVLSSPETPSFDPKPRLRPIARGNRGRKRSCDGGESDVGAKVKYKRVPLRYYDPATHRILKTPPKGLNLTPSSSGLPRPPQSHVVRQLFRSLSPDINTERQGGEAGRDGLGGRRRGRSGGSVASGSLLEAGGSFGAKGQGSSVAGSSVNTPFSQSSLSNSSRFLLSTLSPDTNSNPEVTQSRSGGRGGGGRKLKTDRPLTPEKGHSPPYRPWTRGGRRERLPATRSSKRGRPPQISPPPKPPPPQDLSPTVKPRKGPSRRVAESKKLPRPKSPAKASAQRVPSTPLKQAIRTPSRRSSPRQTPAPLPNRTLRRRVRR</sequence>
<comment type="caution">
    <text evidence="7">The sequence shown here is derived from an EMBL/GenBank/DDBJ whole genome shotgun (WGS) entry which is preliminary data.</text>
</comment>
<feature type="domain" description="DBF4-type" evidence="6">
    <location>
        <begin position="44"/>
        <end position="93"/>
    </location>
</feature>
<feature type="compositionally biased region" description="Basic and acidic residues" evidence="5">
    <location>
        <begin position="540"/>
        <end position="556"/>
    </location>
</feature>
<feature type="compositionally biased region" description="Polar residues" evidence="5">
    <location>
        <begin position="841"/>
        <end position="851"/>
    </location>
</feature>
<feature type="compositionally biased region" description="Basic and acidic residues" evidence="5">
    <location>
        <begin position="864"/>
        <end position="876"/>
    </location>
</feature>
<feature type="compositionally biased region" description="Polar residues" evidence="5">
    <location>
        <begin position="810"/>
        <end position="823"/>
    </location>
</feature>
<feature type="compositionally biased region" description="Polar residues" evidence="5">
    <location>
        <begin position="213"/>
        <end position="223"/>
    </location>
</feature>
<evidence type="ECO:0000256" key="1">
    <source>
        <dbReference type="ARBA" id="ARBA00022723"/>
    </source>
</evidence>
<evidence type="ECO:0000256" key="4">
    <source>
        <dbReference type="PROSITE-ProRule" id="PRU00600"/>
    </source>
</evidence>
<feature type="compositionally biased region" description="Low complexity" evidence="5">
    <location>
        <begin position="791"/>
        <end position="802"/>
    </location>
</feature>
<feature type="region of interest" description="Disordered" evidence="5">
    <location>
        <begin position="537"/>
        <end position="576"/>
    </location>
</feature>
<protein>
    <recommendedName>
        <fullName evidence="6">DBF4-type domain-containing protein</fullName>
    </recommendedName>
</protein>
<organism evidence="7 8">
    <name type="scientific">Coregonus suidteri</name>
    <dbReference type="NCBI Taxonomy" id="861788"/>
    <lineage>
        <taxon>Eukaryota</taxon>
        <taxon>Metazoa</taxon>
        <taxon>Chordata</taxon>
        <taxon>Craniata</taxon>
        <taxon>Vertebrata</taxon>
        <taxon>Euteleostomi</taxon>
        <taxon>Actinopterygii</taxon>
        <taxon>Neopterygii</taxon>
        <taxon>Teleostei</taxon>
        <taxon>Protacanthopterygii</taxon>
        <taxon>Salmoniformes</taxon>
        <taxon>Salmonidae</taxon>
        <taxon>Coregoninae</taxon>
        <taxon>Coregonus</taxon>
    </lineage>
</organism>
<feature type="compositionally biased region" description="Basic and acidic residues" evidence="5">
    <location>
        <begin position="282"/>
        <end position="292"/>
    </location>
</feature>
<dbReference type="GO" id="GO:0008270">
    <property type="term" value="F:zinc ion binding"/>
    <property type="evidence" value="ECO:0007669"/>
    <property type="project" value="UniProtKB-KW"/>
</dbReference>
<feature type="compositionally biased region" description="Basic residues" evidence="5">
    <location>
        <begin position="687"/>
        <end position="699"/>
    </location>
</feature>
<feature type="region of interest" description="Disordered" evidence="5">
    <location>
        <begin position="678"/>
        <end position="708"/>
    </location>
</feature>
<evidence type="ECO:0000259" key="6">
    <source>
        <dbReference type="PROSITE" id="PS51265"/>
    </source>
</evidence>
<feature type="compositionally biased region" description="Basic and acidic residues" evidence="5">
    <location>
        <begin position="768"/>
        <end position="782"/>
    </location>
</feature>
<reference evidence="7 8" key="1">
    <citation type="submission" date="2021-04" db="EMBL/GenBank/DDBJ databases">
        <authorList>
            <person name="De Guttry C."/>
            <person name="Zahm M."/>
            <person name="Klopp C."/>
            <person name="Cabau C."/>
            <person name="Louis A."/>
            <person name="Berthelot C."/>
            <person name="Parey E."/>
            <person name="Roest Crollius H."/>
            <person name="Montfort J."/>
            <person name="Robinson-Rechavi M."/>
            <person name="Bucao C."/>
            <person name="Bouchez O."/>
            <person name="Gislard M."/>
            <person name="Lluch J."/>
            <person name="Milhes M."/>
            <person name="Lampietro C."/>
            <person name="Lopez Roques C."/>
            <person name="Donnadieu C."/>
            <person name="Braasch I."/>
            <person name="Desvignes T."/>
            <person name="Postlethwait J."/>
            <person name="Bobe J."/>
            <person name="Wedekind C."/>
            <person name="Guiguen Y."/>
        </authorList>
    </citation>
    <scope>NUCLEOTIDE SEQUENCE [LARGE SCALE GENOMIC DNA]</scope>
    <source>
        <strain evidence="7">Cs_M1</strain>
        <tissue evidence="7">Blood</tissue>
    </source>
</reference>
<dbReference type="Gene3D" id="6.10.250.3410">
    <property type="entry name" value="DBF zinc finger"/>
    <property type="match status" value="1"/>
</dbReference>
<dbReference type="InterPro" id="IPR038545">
    <property type="entry name" value="Znf_DBF_sf"/>
</dbReference>
<evidence type="ECO:0000256" key="2">
    <source>
        <dbReference type="ARBA" id="ARBA00022771"/>
    </source>
</evidence>
<feature type="compositionally biased region" description="Polar residues" evidence="5">
    <location>
        <begin position="188"/>
        <end position="206"/>
    </location>
</feature>
<keyword evidence="1" id="KW-0479">Metal-binding</keyword>
<feature type="compositionally biased region" description="Low complexity" evidence="5">
    <location>
        <begin position="824"/>
        <end position="840"/>
    </location>
</feature>
<name>A0AAN8M740_9TELE</name>
<dbReference type="Pfam" id="PF07535">
    <property type="entry name" value="zf-DBF"/>
    <property type="match status" value="1"/>
</dbReference>
<evidence type="ECO:0000256" key="3">
    <source>
        <dbReference type="ARBA" id="ARBA00022833"/>
    </source>
</evidence>
<proteinExistence type="predicted"/>
<dbReference type="PROSITE" id="PS51265">
    <property type="entry name" value="ZF_DBF4"/>
    <property type="match status" value="1"/>
</dbReference>
<dbReference type="PANTHER" id="PTHR21639">
    <property type="entry name" value="DBF4-TYPE ZINC FINGER-CONTAINING PROTEIN 2"/>
    <property type="match status" value="1"/>
</dbReference>
<gene>
    <name evidence="7" type="ORF">J4Q44_G00049150</name>
</gene>
<feature type="region of interest" description="Disordered" evidence="5">
    <location>
        <begin position="1"/>
        <end position="46"/>
    </location>
</feature>
<evidence type="ECO:0000313" key="7">
    <source>
        <dbReference type="EMBL" id="KAK6325573.1"/>
    </source>
</evidence>
<feature type="compositionally biased region" description="Pro residues" evidence="5">
    <location>
        <begin position="905"/>
        <end position="917"/>
    </location>
</feature>
<keyword evidence="3" id="KW-0862">Zinc</keyword>
<dbReference type="Proteomes" id="UP001356427">
    <property type="component" value="Unassembled WGS sequence"/>
</dbReference>